<organism evidence="14 15">
    <name type="scientific">Papaver somniferum</name>
    <name type="common">Opium poppy</name>
    <dbReference type="NCBI Taxonomy" id="3469"/>
    <lineage>
        <taxon>Eukaryota</taxon>
        <taxon>Viridiplantae</taxon>
        <taxon>Streptophyta</taxon>
        <taxon>Embryophyta</taxon>
        <taxon>Tracheophyta</taxon>
        <taxon>Spermatophyta</taxon>
        <taxon>Magnoliopsida</taxon>
        <taxon>Ranunculales</taxon>
        <taxon>Papaveraceae</taxon>
        <taxon>Papaveroideae</taxon>
        <taxon>Papaver</taxon>
    </lineage>
</organism>
<evidence type="ECO:0000259" key="13">
    <source>
        <dbReference type="Pfam" id="PF02882"/>
    </source>
</evidence>
<dbReference type="GO" id="GO:0035999">
    <property type="term" value="P:tetrahydrofolate interconversion"/>
    <property type="evidence" value="ECO:0007669"/>
    <property type="project" value="TreeGrafter"/>
</dbReference>
<evidence type="ECO:0000259" key="12">
    <source>
        <dbReference type="Pfam" id="PF00763"/>
    </source>
</evidence>
<dbReference type="InterPro" id="IPR020631">
    <property type="entry name" value="THF_DH/CycHdrlase_NAD-bd_dom"/>
</dbReference>
<evidence type="ECO:0000313" key="14">
    <source>
        <dbReference type="EMBL" id="RZC76255.1"/>
    </source>
</evidence>
<evidence type="ECO:0000256" key="10">
    <source>
        <dbReference type="ARBA" id="ARBA00058319"/>
    </source>
</evidence>
<dbReference type="Gene3D" id="3.40.50.720">
    <property type="entry name" value="NAD(P)-binding Rossmann-like Domain"/>
    <property type="match status" value="1"/>
</dbReference>
<evidence type="ECO:0000256" key="4">
    <source>
        <dbReference type="ARBA" id="ARBA00022801"/>
    </source>
</evidence>
<dbReference type="PRINTS" id="PR00085">
    <property type="entry name" value="THFDHDRGNASE"/>
</dbReference>
<dbReference type="CDD" id="cd01080">
    <property type="entry name" value="NAD_bind_m-THF_DH_Cyclohyd"/>
    <property type="match status" value="1"/>
</dbReference>
<sequence>MASTIFSNCSSSTATARLSKFDTTQSGSLRLRLPPSFLSCKPRNPAGFGTSISMQRRSCNSSITAVAMPTSTKIPTVKLNRKAVAKQIGDEISIEISRMRDEIGVTPMLAIIQVGDSNHSPVHVANKFKACEAVGIETDVVCLKEDSTEEEVLERISQFNEKSSVHGIHIQLPLPRHMDKAKILNAVRAEKDVDGYNPLNNGVLSTRDHEPLFLFPSLIPCTAKGCIELLHRYEIRIKGKSVVVIGNGSGNDIVAPAAAVLLQREDAAKVTVVHPGTKNLAEIIRQADIVITAAEKAYLVRGCWIKPGAIVIDTGYNIIIDRKSHLGYRFVGDVCYDEACERALAITPVPGGADSMTIAMLLSNTLLAGKRALKFE</sequence>
<dbReference type="InterPro" id="IPR046346">
    <property type="entry name" value="Aminoacid_DH-like_N_sf"/>
</dbReference>
<proteinExistence type="inferred from homology"/>
<keyword evidence="4" id="KW-0378">Hydrolase</keyword>
<evidence type="ECO:0000256" key="6">
    <source>
        <dbReference type="ARBA" id="ARBA00023002"/>
    </source>
</evidence>
<keyword evidence="6" id="KW-0560">Oxidoreductase</keyword>
<comment type="pathway">
    <text evidence="1">One-carbon metabolism; tetrahydrofolate interconversion.</text>
</comment>
<comment type="catalytic activity">
    <reaction evidence="9">
        <text>(6R)-5,10-methylene-5,6,7,8-tetrahydrofolate + NADP(+) = (6R)-5,10-methenyltetrahydrofolate + NADPH</text>
        <dbReference type="Rhea" id="RHEA:22812"/>
        <dbReference type="ChEBI" id="CHEBI:15636"/>
        <dbReference type="ChEBI" id="CHEBI:57455"/>
        <dbReference type="ChEBI" id="CHEBI:57783"/>
        <dbReference type="ChEBI" id="CHEBI:58349"/>
        <dbReference type="EC" id="1.5.1.5"/>
    </reaction>
</comment>
<evidence type="ECO:0000256" key="9">
    <source>
        <dbReference type="ARBA" id="ARBA00052194"/>
    </source>
</evidence>
<dbReference type="OrthoDB" id="1861386at2759"/>
<name>A0A4Y7KWG2_PAPSO</name>
<feature type="domain" description="Tetrahydrofolate dehydrogenase/cyclohydrolase catalytic" evidence="12">
    <location>
        <begin position="80"/>
        <end position="194"/>
    </location>
</feature>
<keyword evidence="3" id="KW-0554">One-carbon metabolism</keyword>
<comment type="similarity">
    <text evidence="11">Belongs to the tetrahydrofolate dehydrogenase/cyclohydrolase family.</text>
</comment>
<dbReference type="InterPro" id="IPR036291">
    <property type="entry name" value="NAD(P)-bd_dom_sf"/>
</dbReference>
<dbReference type="GO" id="GO:0004477">
    <property type="term" value="F:methenyltetrahydrofolate cyclohydrolase activity"/>
    <property type="evidence" value="ECO:0007669"/>
    <property type="project" value="TreeGrafter"/>
</dbReference>
<dbReference type="OMA" id="MAVAVNI"/>
<dbReference type="SUPFAM" id="SSF51735">
    <property type="entry name" value="NAD(P)-binding Rossmann-fold domains"/>
    <property type="match status" value="1"/>
</dbReference>
<dbReference type="SUPFAM" id="SSF53223">
    <property type="entry name" value="Aminoacid dehydrogenase-like, N-terminal domain"/>
    <property type="match status" value="1"/>
</dbReference>
<dbReference type="Gene3D" id="3.40.50.10860">
    <property type="entry name" value="Leucine Dehydrogenase, chain A, domain 1"/>
    <property type="match status" value="1"/>
</dbReference>
<keyword evidence="7" id="KW-0601">Photorespiration</keyword>
<dbReference type="STRING" id="3469.A0A4Y7KWG2"/>
<dbReference type="HAMAP" id="MF_01576">
    <property type="entry name" value="THF_DHG_CYH"/>
    <property type="match status" value="1"/>
</dbReference>
<dbReference type="InterPro" id="IPR000672">
    <property type="entry name" value="THF_DH/CycHdrlase"/>
</dbReference>
<dbReference type="GO" id="GO:0005829">
    <property type="term" value="C:cytosol"/>
    <property type="evidence" value="ECO:0007669"/>
    <property type="project" value="TreeGrafter"/>
</dbReference>
<dbReference type="Pfam" id="PF02882">
    <property type="entry name" value="THF_DHG_CYH_C"/>
    <property type="match status" value="1"/>
</dbReference>
<evidence type="ECO:0000256" key="5">
    <source>
        <dbReference type="ARBA" id="ARBA00022857"/>
    </source>
</evidence>
<dbReference type="InterPro" id="IPR020630">
    <property type="entry name" value="THF_DH/CycHdrlase_cat_dom"/>
</dbReference>
<comment type="subunit">
    <text evidence="2">Homodimer.</text>
</comment>
<evidence type="ECO:0000256" key="11">
    <source>
        <dbReference type="ARBA" id="ARBA00061364"/>
    </source>
</evidence>
<keyword evidence="8" id="KW-0511">Multifunctional enzyme</keyword>
<evidence type="ECO:0000313" key="15">
    <source>
        <dbReference type="Proteomes" id="UP000316621"/>
    </source>
</evidence>
<dbReference type="PANTHER" id="PTHR48099">
    <property type="entry name" value="C-1-TETRAHYDROFOLATE SYNTHASE, CYTOPLASMIC-RELATED"/>
    <property type="match status" value="1"/>
</dbReference>
<gene>
    <name evidence="14" type="ORF">C5167_000361</name>
</gene>
<accession>A0A4Y7KWG2</accession>
<dbReference type="FunFam" id="3.40.50.10860:FF:000005">
    <property type="entry name" value="C-1-tetrahydrofolate synthase, cytoplasmic, putative"/>
    <property type="match status" value="1"/>
</dbReference>
<feature type="domain" description="Tetrahydrofolate dehydrogenase/cyclohydrolase NAD(P)-binding" evidence="13">
    <location>
        <begin position="220"/>
        <end position="371"/>
    </location>
</feature>
<dbReference type="Proteomes" id="UP000316621">
    <property type="component" value="Chromosome 9"/>
</dbReference>
<keyword evidence="15" id="KW-1185">Reference proteome</keyword>
<dbReference type="FunFam" id="3.40.50.720:FF:000006">
    <property type="entry name" value="Bifunctional protein FolD"/>
    <property type="match status" value="1"/>
</dbReference>
<dbReference type="Pfam" id="PF00763">
    <property type="entry name" value="THF_DHG_CYH"/>
    <property type="match status" value="1"/>
</dbReference>
<evidence type="ECO:0000256" key="7">
    <source>
        <dbReference type="ARBA" id="ARBA00023238"/>
    </source>
</evidence>
<dbReference type="Gramene" id="RZC76255">
    <property type="protein sequence ID" value="RZC76255"/>
    <property type="gene ID" value="C5167_000361"/>
</dbReference>
<dbReference type="GO" id="GO:0004488">
    <property type="term" value="F:methylenetetrahydrofolate dehydrogenase (NADP+) activity"/>
    <property type="evidence" value="ECO:0007669"/>
    <property type="project" value="UniProtKB-EC"/>
</dbReference>
<protein>
    <recommendedName>
        <fullName evidence="16">Methenyltetrahydrofolate cyclohydrolase</fullName>
    </recommendedName>
</protein>
<reference evidence="14 15" key="1">
    <citation type="journal article" date="2018" name="Science">
        <title>The opium poppy genome and morphinan production.</title>
        <authorList>
            <person name="Guo L."/>
            <person name="Winzer T."/>
            <person name="Yang X."/>
            <person name="Li Y."/>
            <person name="Ning Z."/>
            <person name="He Z."/>
            <person name="Teodor R."/>
            <person name="Lu Y."/>
            <person name="Bowser T.A."/>
            <person name="Graham I.A."/>
            <person name="Ye K."/>
        </authorList>
    </citation>
    <scope>NUCLEOTIDE SEQUENCE [LARGE SCALE GENOMIC DNA]</scope>
    <source>
        <strain evidence="15">cv. HN1</strain>
        <tissue evidence="14">Leaves</tissue>
    </source>
</reference>
<evidence type="ECO:0008006" key="16">
    <source>
        <dbReference type="Google" id="ProtNLM"/>
    </source>
</evidence>
<keyword evidence="5" id="KW-0521">NADP</keyword>
<evidence type="ECO:0000256" key="2">
    <source>
        <dbReference type="ARBA" id="ARBA00011738"/>
    </source>
</evidence>
<dbReference type="GO" id="GO:0009853">
    <property type="term" value="P:photorespiration"/>
    <property type="evidence" value="ECO:0007669"/>
    <property type="project" value="UniProtKB-KW"/>
</dbReference>
<dbReference type="AlphaFoldDB" id="A0A4Y7KWG2"/>
<evidence type="ECO:0000256" key="8">
    <source>
        <dbReference type="ARBA" id="ARBA00023268"/>
    </source>
</evidence>
<comment type="function">
    <text evidence="10">Catalyzes the oxidation of 5,10-methylenetetrahydrofolate to 5,10-methenyltetrahydrofolate and then the hydrolysis of 5,10-methenyltetrahydrofolate to 10-formyltetrahydrofolate.</text>
</comment>
<evidence type="ECO:0000256" key="3">
    <source>
        <dbReference type="ARBA" id="ARBA00022563"/>
    </source>
</evidence>
<dbReference type="PANTHER" id="PTHR48099:SF5">
    <property type="entry name" value="C-1-TETRAHYDROFOLATE SYNTHASE, CYTOPLASMIC"/>
    <property type="match status" value="1"/>
</dbReference>
<dbReference type="EMBL" id="CM010723">
    <property type="protein sequence ID" value="RZC76255.1"/>
    <property type="molecule type" value="Genomic_DNA"/>
</dbReference>
<evidence type="ECO:0000256" key="1">
    <source>
        <dbReference type="ARBA" id="ARBA00004777"/>
    </source>
</evidence>